<dbReference type="AlphaFoldDB" id="A0A336JHJ2"/>
<dbReference type="SUPFAM" id="SSF46894">
    <property type="entry name" value="C-terminal effector domain of the bipartite response regulators"/>
    <property type="match status" value="1"/>
</dbReference>
<protein>
    <submittedName>
        <fullName evidence="3">DNA-binding CsgD family transcriptional regulator</fullName>
    </submittedName>
</protein>
<organism evidence="3 4">
    <name type="scientific">Rhodopseudomonas pentothenatexigens</name>
    <dbReference type="NCBI Taxonomy" id="999699"/>
    <lineage>
        <taxon>Bacteria</taxon>
        <taxon>Pseudomonadati</taxon>
        <taxon>Pseudomonadota</taxon>
        <taxon>Alphaproteobacteria</taxon>
        <taxon>Hyphomicrobiales</taxon>
        <taxon>Nitrobacteraceae</taxon>
        <taxon>Rhodopseudomonas</taxon>
    </lineage>
</organism>
<reference evidence="3 4" key="1">
    <citation type="submission" date="2017-08" db="EMBL/GenBank/DDBJ databases">
        <authorList>
            <person name="de Groot N.N."/>
        </authorList>
    </citation>
    <scope>NUCLEOTIDE SEQUENCE [LARGE SCALE GENOMIC DNA]</scope>
    <source>
        <strain evidence="3 4">JA575</strain>
    </source>
</reference>
<feature type="domain" description="HTH luxR-type" evidence="1">
    <location>
        <begin position="297"/>
        <end position="354"/>
    </location>
</feature>
<evidence type="ECO:0000313" key="3">
    <source>
        <dbReference type="EMBL" id="SSW89240.1"/>
    </source>
</evidence>
<keyword evidence="5" id="KW-1185">Reference proteome</keyword>
<dbReference type="InterPro" id="IPR036388">
    <property type="entry name" value="WH-like_DNA-bd_sf"/>
</dbReference>
<reference evidence="2 5" key="2">
    <citation type="submission" date="2018-07" db="EMBL/GenBank/DDBJ databases">
        <title>Genomic Encyclopedia of Archaeal and Bacterial Type Strains, Phase II (KMG-II): from individual species to whole genera.</title>
        <authorList>
            <person name="Goeker M."/>
        </authorList>
    </citation>
    <scope>NUCLEOTIDE SEQUENCE [LARGE SCALE GENOMIC DNA]</scope>
    <source>
        <strain evidence="2 5">JA575</strain>
    </source>
</reference>
<evidence type="ECO:0000313" key="5">
    <source>
        <dbReference type="Proteomes" id="UP000256343"/>
    </source>
</evidence>
<dbReference type="RefSeq" id="WP_114356398.1">
    <property type="nucleotide sequence ID" value="NZ_QRDT01000002.1"/>
</dbReference>
<dbReference type="OrthoDB" id="7444822at2"/>
<keyword evidence="3" id="KW-0238">DNA-binding</keyword>
<dbReference type="Gene3D" id="1.10.10.10">
    <property type="entry name" value="Winged helix-like DNA-binding domain superfamily/Winged helix DNA-binding domain"/>
    <property type="match status" value="1"/>
</dbReference>
<evidence type="ECO:0000313" key="2">
    <source>
        <dbReference type="EMBL" id="RED41883.1"/>
    </source>
</evidence>
<dbReference type="Proteomes" id="UP000252631">
    <property type="component" value="Unassembled WGS sequence"/>
</dbReference>
<name>A0A336JHJ2_9BRAD</name>
<dbReference type="EMBL" id="UFQQ01000002">
    <property type="protein sequence ID" value="SSW89240.1"/>
    <property type="molecule type" value="Genomic_DNA"/>
</dbReference>
<gene>
    <name evidence="2" type="ORF">BJ125_10245</name>
    <name evidence="3" type="ORF">SAMN05892882_10245</name>
</gene>
<dbReference type="InterPro" id="IPR016032">
    <property type="entry name" value="Sig_transdc_resp-reg_C-effctor"/>
</dbReference>
<accession>A0A336JHJ2</accession>
<dbReference type="EMBL" id="QRDT01000002">
    <property type="protein sequence ID" value="RED41883.1"/>
    <property type="molecule type" value="Genomic_DNA"/>
</dbReference>
<sequence>MTLPADHAGLVDRIYEAALVPQLWPELLGALSAVSGGERGVLFAVRDGYASGIVSPGWEELLQVFMRDWAHRDPLLASAHKKNHAGFLTDRDLVGADVIATHPIYREFYRPSGMGFRAGTLIPIPSGDMISILLPRHHDLGPIPPEVVEALDGLRPHMARAAMTANRIGFERAKAQTDTLQALGLPGAVLRGAGRVFAANALFDALVPAVFQDRAQRLTIADRAADVMFADAVASLPAAPAVRSIPVAGTEGVLPMVLHLIPVRGSAQDIFTQAIAILVATPVDRARVPTAEVLQGLFDLTPAEARVARGIGEAQSVDSIASALGVSRETVRSQLKEVLSKTGLSRQQELISLLAGKAIPAGREF</sequence>
<dbReference type="GO" id="GO:0003677">
    <property type="term" value="F:DNA binding"/>
    <property type="evidence" value="ECO:0007669"/>
    <property type="project" value="UniProtKB-KW"/>
</dbReference>
<dbReference type="SMART" id="SM00421">
    <property type="entry name" value="HTH_LUXR"/>
    <property type="match status" value="1"/>
</dbReference>
<dbReference type="GO" id="GO:0006355">
    <property type="term" value="P:regulation of DNA-templated transcription"/>
    <property type="evidence" value="ECO:0007669"/>
    <property type="project" value="InterPro"/>
</dbReference>
<dbReference type="Proteomes" id="UP000256343">
    <property type="component" value="Unassembled WGS sequence"/>
</dbReference>
<proteinExistence type="predicted"/>
<evidence type="ECO:0000313" key="4">
    <source>
        <dbReference type="Proteomes" id="UP000252631"/>
    </source>
</evidence>
<dbReference type="InterPro" id="IPR000792">
    <property type="entry name" value="Tscrpt_reg_LuxR_C"/>
</dbReference>
<evidence type="ECO:0000259" key="1">
    <source>
        <dbReference type="SMART" id="SM00421"/>
    </source>
</evidence>